<feature type="chain" id="PRO_5005568504" evidence="1">
    <location>
        <begin position="36"/>
        <end position="174"/>
    </location>
</feature>
<comment type="caution">
    <text evidence="2">The sequence shown here is derived from an EMBL/GenBank/DDBJ whole genome shotgun (WGS) entry which is preliminary data.</text>
</comment>
<name>A0A0L6VIE3_9BASI</name>
<dbReference type="AlphaFoldDB" id="A0A0L6VIE3"/>
<feature type="signal peptide" evidence="1">
    <location>
        <begin position="1"/>
        <end position="35"/>
    </location>
</feature>
<organism evidence="2 3">
    <name type="scientific">Puccinia sorghi</name>
    <dbReference type="NCBI Taxonomy" id="27349"/>
    <lineage>
        <taxon>Eukaryota</taxon>
        <taxon>Fungi</taxon>
        <taxon>Dikarya</taxon>
        <taxon>Basidiomycota</taxon>
        <taxon>Pucciniomycotina</taxon>
        <taxon>Pucciniomycetes</taxon>
        <taxon>Pucciniales</taxon>
        <taxon>Pucciniaceae</taxon>
        <taxon>Puccinia</taxon>
    </lineage>
</organism>
<keyword evidence="1" id="KW-0732">Signal</keyword>
<dbReference type="EMBL" id="LAVV01006450">
    <property type="protein sequence ID" value="KNZ59860.1"/>
    <property type="molecule type" value="Genomic_DNA"/>
</dbReference>
<dbReference type="VEuPathDB" id="FungiDB:VP01_1651g8"/>
<protein>
    <submittedName>
        <fullName evidence="2">AGC protein kinase</fullName>
    </submittedName>
</protein>
<proteinExistence type="predicted"/>
<keyword evidence="2" id="KW-0418">Kinase</keyword>
<dbReference type="Proteomes" id="UP000037035">
    <property type="component" value="Unassembled WGS sequence"/>
</dbReference>
<gene>
    <name evidence="2" type="ORF">VP01_1651g8</name>
</gene>
<sequence>MAIISWFHNSPKAPAHRIAMSLFLSMNWPLSLVLSEAQEGLVCKLSSQTVQTGSIRSLRLILKFNQLPVLATAKPNSTSAPGENSLPSFLMHTIHQHSNSPSSSKLIRMLKKIDYWVGTQDWPFGTTTTPCCSPRQNLTRALVIPTNFSLSPAASSLHHQQCISVNPLDLSEIH</sequence>
<keyword evidence="2" id="KW-0808">Transferase</keyword>
<evidence type="ECO:0000313" key="2">
    <source>
        <dbReference type="EMBL" id="KNZ59860.1"/>
    </source>
</evidence>
<evidence type="ECO:0000313" key="3">
    <source>
        <dbReference type="Proteomes" id="UP000037035"/>
    </source>
</evidence>
<evidence type="ECO:0000256" key="1">
    <source>
        <dbReference type="SAM" id="SignalP"/>
    </source>
</evidence>
<accession>A0A0L6VIE3</accession>
<dbReference type="STRING" id="27349.A0A0L6VIE3"/>
<reference evidence="2 3" key="1">
    <citation type="submission" date="2015-08" db="EMBL/GenBank/DDBJ databases">
        <title>Next Generation Sequencing and Analysis of the Genome of Puccinia sorghi L Schw, the Causal Agent of Maize Common Rust.</title>
        <authorList>
            <person name="Rochi L."/>
            <person name="Burguener G."/>
            <person name="Darino M."/>
            <person name="Turjanski A."/>
            <person name="Kreff E."/>
            <person name="Dieguez M.J."/>
            <person name="Sacco F."/>
        </authorList>
    </citation>
    <scope>NUCLEOTIDE SEQUENCE [LARGE SCALE GENOMIC DNA]</scope>
    <source>
        <strain evidence="2 3">RO10H11247</strain>
    </source>
</reference>
<dbReference type="GO" id="GO:0016301">
    <property type="term" value="F:kinase activity"/>
    <property type="evidence" value="ECO:0007669"/>
    <property type="project" value="UniProtKB-KW"/>
</dbReference>
<keyword evidence="3" id="KW-1185">Reference proteome</keyword>